<evidence type="ECO:0000259" key="2">
    <source>
        <dbReference type="PROSITE" id="PS50191"/>
    </source>
</evidence>
<name>A0A7S4ISL5_9EUKA</name>
<dbReference type="SUPFAM" id="SSF52087">
    <property type="entry name" value="CRAL/TRIO domain"/>
    <property type="match status" value="1"/>
</dbReference>
<reference evidence="3" key="1">
    <citation type="submission" date="2021-01" db="EMBL/GenBank/DDBJ databases">
        <authorList>
            <person name="Corre E."/>
            <person name="Pelletier E."/>
            <person name="Niang G."/>
            <person name="Scheremetjew M."/>
            <person name="Finn R."/>
            <person name="Kale V."/>
            <person name="Holt S."/>
            <person name="Cochrane G."/>
            <person name="Meng A."/>
            <person name="Brown T."/>
            <person name="Cohen L."/>
        </authorList>
    </citation>
    <scope>NUCLEOTIDE SEQUENCE</scope>
    <source>
        <strain evidence="3">DIVA3 518/3/11/1/6</strain>
    </source>
</reference>
<evidence type="ECO:0000256" key="1">
    <source>
        <dbReference type="SAM" id="Coils"/>
    </source>
</evidence>
<dbReference type="Pfam" id="PF03765">
    <property type="entry name" value="CRAL_TRIO_N"/>
    <property type="match status" value="1"/>
</dbReference>
<feature type="coiled-coil region" evidence="1">
    <location>
        <begin position="13"/>
        <end position="40"/>
    </location>
</feature>
<dbReference type="SUPFAM" id="SSF46938">
    <property type="entry name" value="CRAL/TRIO N-terminal domain"/>
    <property type="match status" value="1"/>
</dbReference>
<proteinExistence type="predicted"/>
<accession>A0A7S4ISL5</accession>
<dbReference type="PANTHER" id="PTHR46590">
    <property type="entry name" value="PHOSPHATIDYLINOSITOL TRANSFER PROTEIN CSR1-RELATED"/>
    <property type="match status" value="1"/>
</dbReference>
<dbReference type="InterPro" id="IPR052432">
    <property type="entry name" value="PITP/CRAL-TRIO"/>
</dbReference>
<keyword evidence="1" id="KW-0175">Coiled coil</keyword>
<dbReference type="PANTHER" id="PTHR46590:SF1">
    <property type="entry name" value="PHOSPHATIDYLINOSITOL TRANSFER PROTEIN CSR1"/>
    <property type="match status" value="1"/>
</dbReference>
<dbReference type="InterPro" id="IPR036865">
    <property type="entry name" value="CRAL-TRIO_dom_sf"/>
</dbReference>
<evidence type="ECO:0000313" key="3">
    <source>
        <dbReference type="EMBL" id="CAE2238569.1"/>
    </source>
</evidence>
<feature type="domain" description="CRAL-TRIO" evidence="2">
    <location>
        <begin position="93"/>
        <end position="251"/>
    </location>
</feature>
<dbReference type="InterPro" id="IPR011074">
    <property type="entry name" value="CRAL/TRIO_N_dom"/>
</dbReference>
<organism evidence="3">
    <name type="scientific">Vannella robusta</name>
    <dbReference type="NCBI Taxonomy" id="1487602"/>
    <lineage>
        <taxon>Eukaryota</taxon>
        <taxon>Amoebozoa</taxon>
        <taxon>Discosea</taxon>
        <taxon>Flabellinia</taxon>
        <taxon>Vannellidae</taxon>
        <taxon>Vannella</taxon>
    </lineage>
</organism>
<dbReference type="InterPro" id="IPR036273">
    <property type="entry name" value="CRAL/TRIO_N_dom_sf"/>
</dbReference>
<dbReference type="PROSITE" id="PS50191">
    <property type="entry name" value="CRAL_TRIO"/>
    <property type="match status" value="1"/>
</dbReference>
<dbReference type="SMART" id="SM00516">
    <property type="entry name" value="SEC14"/>
    <property type="match status" value="1"/>
</dbReference>
<dbReference type="CDD" id="cd00170">
    <property type="entry name" value="SEC14"/>
    <property type="match status" value="1"/>
</dbReference>
<sequence>MEAPKPGFLGNLTPEQENMLEELKKRVAEYTEKRVAEGMELTEVQKELLEMDSMYLRFLRGRKWDLEASYNSYIETAEWRRNFQGIGVDNIDETMIENELKTGKCFMYKYDKRNRTIIYVRPRFHDPNQNTTEEMDRFLVWMTELGRKMLRPGVETGLVIYDMNGFGLSNMDYTQVKTQIRILESYYPESMGLTLIVNSPWLFSACWRLIKGWIDPVAAEKIKFISQAELTQYVDPDNLLKDYGGNDPYQFTYETVEERKATGYIPPWEMSWATEWRQEEKAKAEADSPTE</sequence>
<gene>
    <name evidence="3" type="ORF">VSP0166_LOCUS16569</name>
</gene>
<dbReference type="AlphaFoldDB" id="A0A7S4ISL5"/>
<dbReference type="EMBL" id="HBKP01023737">
    <property type="protein sequence ID" value="CAE2238569.1"/>
    <property type="molecule type" value="Transcribed_RNA"/>
</dbReference>
<dbReference type="Gene3D" id="3.40.525.10">
    <property type="entry name" value="CRAL-TRIO lipid binding domain"/>
    <property type="match status" value="1"/>
</dbReference>
<dbReference type="InterPro" id="IPR001251">
    <property type="entry name" value="CRAL-TRIO_dom"/>
</dbReference>
<dbReference type="Pfam" id="PF00650">
    <property type="entry name" value="CRAL_TRIO"/>
    <property type="match status" value="1"/>
</dbReference>
<protein>
    <recommendedName>
        <fullName evidence="2">CRAL-TRIO domain-containing protein</fullName>
    </recommendedName>
</protein>